<feature type="compositionally biased region" description="Basic and acidic residues" evidence="1">
    <location>
        <begin position="54"/>
        <end position="65"/>
    </location>
</feature>
<name>S8AZL2_PENO1</name>
<dbReference type="Proteomes" id="UP000019376">
    <property type="component" value="Unassembled WGS sequence"/>
</dbReference>
<evidence type="ECO:0000313" key="2">
    <source>
        <dbReference type="EMBL" id="EPS27442.1"/>
    </source>
</evidence>
<reference evidence="2 3" key="1">
    <citation type="journal article" date="2013" name="PLoS ONE">
        <title>Genomic and secretomic analyses reveal unique features of the lignocellulolytic enzyme system of Penicillium decumbens.</title>
        <authorList>
            <person name="Liu G."/>
            <person name="Zhang L."/>
            <person name="Wei X."/>
            <person name="Zou G."/>
            <person name="Qin Y."/>
            <person name="Ma L."/>
            <person name="Li J."/>
            <person name="Zheng H."/>
            <person name="Wang S."/>
            <person name="Wang C."/>
            <person name="Xun L."/>
            <person name="Zhao G.-P."/>
            <person name="Zhou Z."/>
            <person name="Qu Y."/>
        </authorList>
    </citation>
    <scope>NUCLEOTIDE SEQUENCE [LARGE SCALE GENOMIC DNA]</scope>
    <source>
        <strain evidence="3">114-2 / CGMCC 5302</strain>
    </source>
</reference>
<feature type="region of interest" description="Disordered" evidence="1">
    <location>
        <begin position="45"/>
        <end position="158"/>
    </location>
</feature>
<protein>
    <submittedName>
        <fullName evidence="2">Uncharacterized protein</fullName>
    </submittedName>
</protein>
<gene>
    <name evidence="2" type="ORF">PDE_02385</name>
</gene>
<dbReference type="HOGENOM" id="CLU_1310495_0_0_1"/>
<feature type="compositionally biased region" description="Polar residues" evidence="1">
    <location>
        <begin position="100"/>
        <end position="126"/>
    </location>
</feature>
<dbReference type="EMBL" id="KB644410">
    <property type="protein sequence ID" value="EPS27442.1"/>
    <property type="molecule type" value="Genomic_DNA"/>
</dbReference>
<feature type="compositionally biased region" description="Acidic residues" evidence="1">
    <location>
        <begin position="66"/>
        <end position="87"/>
    </location>
</feature>
<keyword evidence="3" id="KW-1185">Reference proteome</keyword>
<dbReference type="AlphaFoldDB" id="S8AZL2"/>
<sequence>MSKDMNLEYSKKETFILLLAILQIHVLRRGLLPLYSLREKYLVKQDESDDEIGREEGCWTRVMREEGEEEEEEEGGGGGEEEEEDNPPTDSINPHPHESPYSSDSLPSTNNHPTHLSNAINLTYDCQSDKDESKAPSSAKADCSPHSPLTTPAPDSHEALPHLATPFFIGRRGIIHFDDDDQENGYSLLIGKSQIMHEAGPRVGLWKILS</sequence>
<evidence type="ECO:0000313" key="3">
    <source>
        <dbReference type="Proteomes" id="UP000019376"/>
    </source>
</evidence>
<evidence type="ECO:0000256" key="1">
    <source>
        <dbReference type="SAM" id="MobiDB-lite"/>
    </source>
</evidence>
<proteinExistence type="predicted"/>
<organism evidence="2 3">
    <name type="scientific">Penicillium oxalicum (strain 114-2 / CGMCC 5302)</name>
    <name type="common">Penicillium decumbens</name>
    <dbReference type="NCBI Taxonomy" id="933388"/>
    <lineage>
        <taxon>Eukaryota</taxon>
        <taxon>Fungi</taxon>
        <taxon>Dikarya</taxon>
        <taxon>Ascomycota</taxon>
        <taxon>Pezizomycotina</taxon>
        <taxon>Eurotiomycetes</taxon>
        <taxon>Eurotiomycetidae</taxon>
        <taxon>Eurotiales</taxon>
        <taxon>Aspergillaceae</taxon>
        <taxon>Penicillium</taxon>
    </lineage>
</organism>
<accession>S8AZL2</accession>